<dbReference type="GeneID" id="84880541"/>
<reference evidence="1" key="1">
    <citation type="journal article" date="2023" name="J. Phycol.">
        <title>Gene-rich plastid genomes of two parasitic red algal species, Laurencia australis and L. verruciformis (Rhodomelaceae, Ceramiales), and a taxonomic revision of Janczewskia.</title>
        <authorList>
            <person name="Preuss M."/>
            <person name="Diaz-Tapia P."/>
            <person name="Verbruggen H."/>
            <person name="Zuccarello G.C."/>
        </authorList>
    </citation>
    <scope>NUCLEOTIDE SEQUENCE</scope>
    <source>
        <strain evidence="1">B2H</strain>
    </source>
</reference>
<geneLocation type="chloroplast" evidence="1"/>
<accession>A0AA51NGF2</accession>
<dbReference type="EMBL" id="OQ908872">
    <property type="protein sequence ID" value="WMP12584.1"/>
    <property type="molecule type" value="Genomic_DNA"/>
</dbReference>
<sequence>MIYLAKTNGGRCYNNRPLEPSLKGILIDVDITGCYGKGLKLQRYLIGKPMIISYDIR</sequence>
<keyword evidence="1" id="KW-0150">Chloroplast</keyword>
<gene>
    <name evidence="1" type="primary">orf1200</name>
</gene>
<proteinExistence type="predicted"/>
<evidence type="ECO:0000313" key="1">
    <source>
        <dbReference type="EMBL" id="WMP12584.1"/>
    </source>
</evidence>
<name>A0AA51NGF2_9FLOR</name>
<dbReference type="AlphaFoldDB" id="A0AA51NGF2"/>
<organism evidence="1">
    <name type="scientific">Corynecladia elata</name>
    <dbReference type="NCBI Taxonomy" id="3101723"/>
    <lineage>
        <taxon>Eukaryota</taxon>
        <taxon>Rhodophyta</taxon>
        <taxon>Florideophyceae</taxon>
        <taxon>Rhodymeniophycidae</taxon>
        <taxon>Ceramiales</taxon>
        <taxon>Rhodomelaceae</taxon>
        <taxon>Laurencieae</taxon>
        <taxon>Corynecladia</taxon>
    </lineage>
</organism>
<protein>
    <submittedName>
        <fullName evidence="1">Uncharacterized protein</fullName>
    </submittedName>
</protein>
<keyword evidence="1" id="KW-0934">Plastid</keyword>
<dbReference type="RefSeq" id="YP_010951645.1">
    <property type="nucleotide sequence ID" value="NC_082855.1"/>
</dbReference>